<evidence type="ECO:0000256" key="2">
    <source>
        <dbReference type="ARBA" id="ARBA00022723"/>
    </source>
</evidence>
<keyword evidence="4" id="KW-0460">Magnesium</keyword>
<dbReference type="PROSITE" id="PS51255">
    <property type="entry name" value="ADPK"/>
    <property type="match status" value="1"/>
</dbReference>
<dbReference type="InterPro" id="IPR029056">
    <property type="entry name" value="Ribokinase-like"/>
</dbReference>
<keyword evidence="2" id="KW-0479">Metal-binding</keyword>
<dbReference type="Pfam" id="PF04587">
    <property type="entry name" value="ADP_PFK_GK"/>
    <property type="match status" value="1"/>
</dbReference>
<dbReference type="GO" id="GO:0046872">
    <property type="term" value="F:metal ion binding"/>
    <property type="evidence" value="ECO:0007669"/>
    <property type="project" value="UniProtKB-KW"/>
</dbReference>
<dbReference type="Gene3D" id="3.40.1190.20">
    <property type="match status" value="1"/>
</dbReference>
<dbReference type="AlphaFoldDB" id="A0A133UEI3"/>
<organism evidence="6 7">
    <name type="scientific">candidate division MSBL1 archaeon SCGC-AAA259E17</name>
    <dbReference type="NCBI Taxonomy" id="1698263"/>
    <lineage>
        <taxon>Archaea</taxon>
        <taxon>Methanobacteriati</taxon>
        <taxon>Methanobacteriota</taxon>
        <taxon>candidate division MSBL1</taxon>
    </lineage>
</organism>
<dbReference type="GO" id="GO:0016301">
    <property type="term" value="F:kinase activity"/>
    <property type="evidence" value="ECO:0007669"/>
    <property type="project" value="UniProtKB-KW"/>
</dbReference>
<evidence type="ECO:0008006" key="8">
    <source>
        <dbReference type="Google" id="ProtNLM"/>
    </source>
</evidence>
<comment type="caution">
    <text evidence="6">The sequence shown here is derived from an EMBL/GenBank/DDBJ whole genome shotgun (WGS) entry which is preliminary data.</text>
</comment>
<evidence type="ECO:0000313" key="7">
    <source>
        <dbReference type="Proteomes" id="UP000070373"/>
    </source>
</evidence>
<keyword evidence="7" id="KW-1185">Reference proteome</keyword>
<proteinExistence type="predicted"/>
<dbReference type="InterPro" id="IPR007666">
    <property type="entry name" value="ADP_PFK/GK"/>
</dbReference>
<dbReference type="GO" id="GO:0016773">
    <property type="term" value="F:phosphotransferase activity, alcohol group as acceptor"/>
    <property type="evidence" value="ECO:0007669"/>
    <property type="project" value="InterPro"/>
</dbReference>
<keyword evidence="3" id="KW-0418">Kinase</keyword>
<name>A0A133UEI3_9EURY</name>
<accession>A0A133UEI3</accession>
<keyword evidence="5" id="KW-0324">Glycolysis</keyword>
<evidence type="ECO:0000256" key="4">
    <source>
        <dbReference type="ARBA" id="ARBA00022842"/>
    </source>
</evidence>
<reference evidence="6 7" key="1">
    <citation type="journal article" date="2016" name="Sci. Rep.">
        <title>Metabolic traits of an uncultured archaeal lineage -MSBL1- from brine pools of the Red Sea.</title>
        <authorList>
            <person name="Mwirichia R."/>
            <person name="Alam I."/>
            <person name="Rashid M."/>
            <person name="Vinu M."/>
            <person name="Ba-Alawi W."/>
            <person name="Anthony Kamau A."/>
            <person name="Kamanda Ngugi D."/>
            <person name="Goker M."/>
            <person name="Klenk H.P."/>
            <person name="Bajic V."/>
            <person name="Stingl U."/>
        </authorList>
    </citation>
    <scope>NUCLEOTIDE SEQUENCE [LARGE SCALE GENOMIC DNA]</scope>
    <source>
        <strain evidence="6">SCGC-AAA259E17</strain>
    </source>
</reference>
<dbReference type="GO" id="GO:0006096">
    <property type="term" value="P:glycolytic process"/>
    <property type="evidence" value="ECO:0007669"/>
    <property type="project" value="UniProtKB-KW"/>
</dbReference>
<dbReference type="EMBL" id="LHXN01000042">
    <property type="protein sequence ID" value="KXA92592.1"/>
    <property type="molecule type" value="Genomic_DNA"/>
</dbReference>
<gene>
    <name evidence="6" type="ORF">AKJ64_02750</name>
</gene>
<evidence type="ECO:0000313" key="6">
    <source>
        <dbReference type="EMBL" id="KXA92592.1"/>
    </source>
</evidence>
<evidence type="ECO:0000256" key="1">
    <source>
        <dbReference type="ARBA" id="ARBA00022679"/>
    </source>
</evidence>
<dbReference type="SUPFAM" id="SSF53613">
    <property type="entry name" value="Ribokinase-like"/>
    <property type="match status" value="1"/>
</dbReference>
<sequence length="408" mass="45353">MDFAVGVGLESTLDILITFPDSESFEELAHSYQGDLSPYLERGYKTVSRGSGGEEPIDGMEKEAEDLLESAKEMGAEISYSLGGNSSQEAVTLANLGVETIFLGSLFPDLLSKLNPKDRGKLENTDTRFAKRFEQYSPSSYILQAPGTNRYILTEGKGRRIDQLRSHLKELPDIVGEISDSYSNFEALSLVGWHVIFGMGLSKEDLQLTSRVIRKIREENDILLFTDAGGMEAFNRTDKKWLCELYSLFDIVSVNEDEVMQIIQVLDSDHREEIDSMRDILDCGESSSTVWLHTPNYQVSLSSAFSRKTLEEAQTVAALAGLYKAENGGYPSIEDLFKLRRSREFSEAGLEKVEAIKDQYGKNFGGYELASSPCFNLEKFFSTIGTGDVSAGAYLYSLLETTLSNDKG</sequence>
<evidence type="ECO:0000256" key="5">
    <source>
        <dbReference type="ARBA" id="ARBA00023152"/>
    </source>
</evidence>
<dbReference type="Proteomes" id="UP000070373">
    <property type="component" value="Unassembled WGS sequence"/>
</dbReference>
<evidence type="ECO:0000256" key="3">
    <source>
        <dbReference type="ARBA" id="ARBA00022777"/>
    </source>
</evidence>
<keyword evidence="1" id="KW-0808">Transferase</keyword>
<protein>
    <recommendedName>
        <fullName evidence="8">Carbohydrate kinase PfkB domain-containing protein</fullName>
    </recommendedName>
</protein>